<evidence type="ECO:0000313" key="1">
    <source>
        <dbReference type="EMBL" id="HFC46946.1"/>
    </source>
</evidence>
<protein>
    <submittedName>
        <fullName evidence="1">Fibronectin type III domain-containing protein</fullName>
    </submittedName>
</protein>
<dbReference type="AlphaFoldDB" id="A0A7V2WT54"/>
<proteinExistence type="predicted"/>
<comment type="caution">
    <text evidence="1">The sequence shown here is derived from an EMBL/GenBank/DDBJ whole genome shotgun (WGS) entry which is preliminary data.</text>
</comment>
<gene>
    <name evidence="1" type="ORF">ENJ63_03605</name>
</gene>
<dbReference type="Proteomes" id="UP000885797">
    <property type="component" value="Unassembled WGS sequence"/>
</dbReference>
<dbReference type="InterPro" id="IPR036116">
    <property type="entry name" value="FN3_sf"/>
</dbReference>
<name>A0A7V2WT54_9BACT</name>
<dbReference type="EMBL" id="DRND01000284">
    <property type="protein sequence ID" value="HFC46946.1"/>
    <property type="molecule type" value="Genomic_DNA"/>
</dbReference>
<reference evidence="1" key="1">
    <citation type="journal article" date="2020" name="mSystems">
        <title>Genome- and Community-Level Interaction Insights into Carbon Utilization and Element Cycling Functions of Hydrothermarchaeota in Hydrothermal Sediment.</title>
        <authorList>
            <person name="Zhou Z."/>
            <person name="Liu Y."/>
            <person name="Xu W."/>
            <person name="Pan J."/>
            <person name="Luo Z.H."/>
            <person name="Li M."/>
        </authorList>
    </citation>
    <scope>NUCLEOTIDE SEQUENCE [LARGE SCALE GENOMIC DNA]</scope>
    <source>
        <strain evidence="1">HyVt-503</strain>
    </source>
</reference>
<dbReference type="Gene3D" id="2.60.40.10">
    <property type="entry name" value="Immunoglobulins"/>
    <property type="match status" value="1"/>
</dbReference>
<dbReference type="InterPro" id="IPR003961">
    <property type="entry name" value="FN3_dom"/>
</dbReference>
<dbReference type="SUPFAM" id="SSF49265">
    <property type="entry name" value="Fibronectin type III"/>
    <property type="match status" value="1"/>
</dbReference>
<accession>A0A7V2WT54</accession>
<dbReference type="InterPro" id="IPR013783">
    <property type="entry name" value="Ig-like_fold"/>
</dbReference>
<dbReference type="CDD" id="cd00063">
    <property type="entry name" value="FN3"/>
    <property type="match status" value="1"/>
</dbReference>
<organism evidence="1">
    <name type="scientific">Dissulfuribacter thermophilus</name>
    <dbReference type="NCBI Taxonomy" id="1156395"/>
    <lineage>
        <taxon>Bacteria</taxon>
        <taxon>Pseudomonadati</taxon>
        <taxon>Thermodesulfobacteriota</taxon>
        <taxon>Dissulfuribacteria</taxon>
        <taxon>Dissulfuribacterales</taxon>
        <taxon>Dissulfuribacteraceae</taxon>
        <taxon>Dissulfuribacter</taxon>
    </lineage>
</organism>
<sequence length="127" mass="14404">MDYEYRVVPIFKYHGVLIPGEGAEVTTLVKWSPPVTRQPQHLVALRSKDGIELRWEGRIGENEGFRVYRMGPSGLADTLNKRPIREHRFKDTTLLPKGTYTYWVTIVRGGPVESEGPPSNIAVVKVE</sequence>